<dbReference type="GO" id="GO:0070006">
    <property type="term" value="F:metalloaminopeptidase activity"/>
    <property type="evidence" value="ECO:0007669"/>
    <property type="project" value="InterPro"/>
</dbReference>
<feature type="domain" description="Aminopeptidase P N-terminal" evidence="7">
    <location>
        <begin position="8"/>
        <end position="136"/>
    </location>
</feature>
<dbReference type="PANTHER" id="PTHR43226:SF1">
    <property type="entry name" value="XAA-PRO DIPEPTIDASE"/>
    <property type="match status" value="1"/>
</dbReference>
<dbReference type="InterPro" id="IPR029149">
    <property type="entry name" value="Creatin/AminoP/Spt16_N"/>
</dbReference>
<gene>
    <name evidence="8" type="ORF">INT47_012442</name>
</gene>
<keyword evidence="5" id="KW-0464">Manganese</keyword>
<reference evidence="8" key="1">
    <citation type="submission" date="2020-12" db="EMBL/GenBank/DDBJ databases">
        <title>Metabolic potential, ecology and presence of endohyphal bacteria is reflected in genomic diversity of Mucoromycotina.</title>
        <authorList>
            <person name="Muszewska A."/>
            <person name="Okrasinska A."/>
            <person name="Steczkiewicz K."/>
            <person name="Drgas O."/>
            <person name="Orlowska M."/>
            <person name="Perlinska-Lenart U."/>
            <person name="Aleksandrzak-Piekarczyk T."/>
            <person name="Szatraj K."/>
            <person name="Zielenkiewicz U."/>
            <person name="Pilsyk S."/>
            <person name="Malc E."/>
            <person name="Mieczkowski P."/>
            <person name="Kruszewska J.S."/>
            <person name="Biernat P."/>
            <person name="Pawlowska J."/>
        </authorList>
    </citation>
    <scope>NUCLEOTIDE SEQUENCE</scope>
    <source>
        <strain evidence="8">WA0000017839</strain>
    </source>
</reference>
<keyword evidence="9" id="KW-1185">Reference proteome</keyword>
<evidence type="ECO:0000256" key="1">
    <source>
        <dbReference type="ARBA" id="ARBA00001936"/>
    </source>
</evidence>
<evidence type="ECO:0000256" key="6">
    <source>
        <dbReference type="RuleBase" id="RU000590"/>
    </source>
</evidence>
<dbReference type="CDD" id="cd01087">
    <property type="entry name" value="Prolidase"/>
    <property type="match status" value="1"/>
</dbReference>
<keyword evidence="3 6" id="KW-0479">Metal-binding</keyword>
<dbReference type="InterPro" id="IPR036005">
    <property type="entry name" value="Creatinase/aminopeptidase-like"/>
</dbReference>
<comment type="caution">
    <text evidence="8">The sequence shown here is derived from an EMBL/GenBank/DDBJ whole genome shotgun (WGS) entry which is preliminary data.</text>
</comment>
<evidence type="ECO:0000259" key="7">
    <source>
        <dbReference type="SMART" id="SM01011"/>
    </source>
</evidence>
<organism evidence="8 9">
    <name type="scientific">Mucor saturninus</name>
    <dbReference type="NCBI Taxonomy" id="64648"/>
    <lineage>
        <taxon>Eukaryota</taxon>
        <taxon>Fungi</taxon>
        <taxon>Fungi incertae sedis</taxon>
        <taxon>Mucoromycota</taxon>
        <taxon>Mucoromycotina</taxon>
        <taxon>Mucoromycetes</taxon>
        <taxon>Mucorales</taxon>
        <taxon>Mucorineae</taxon>
        <taxon>Mucoraceae</taxon>
        <taxon>Mucor</taxon>
    </lineage>
</organism>
<dbReference type="FunFam" id="3.90.230.10:FF:000002">
    <property type="entry name" value="Xaa-Pro aminopeptidase 3"/>
    <property type="match status" value="1"/>
</dbReference>
<dbReference type="SMART" id="SM01011">
    <property type="entry name" value="AMP_N"/>
    <property type="match status" value="1"/>
</dbReference>
<dbReference type="AlphaFoldDB" id="A0A8H7QZ10"/>
<comment type="similarity">
    <text evidence="2 6">Belongs to the peptidase M24B family.</text>
</comment>
<dbReference type="InterPro" id="IPR052433">
    <property type="entry name" value="X-Pro_dipept-like"/>
</dbReference>
<evidence type="ECO:0000313" key="9">
    <source>
        <dbReference type="Proteomes" id="UP000603453"/>
    </source>
</evidence>
<sequence>MSTEQYRLPTRGNVEKVLRNFEAKEGLIYLTGQVVLERDDTDVEQPFRQESNFFYVTGVAEPDFQLVIDIASKRIQLIAPNVDPDHVMWMGLPDTLETLVKKYDVDEAIYADKLNDILASASIVYTLPITKTDKVQTAKLCNAQQSKNLHTAFAEARAYKAQWEVDIIREANRISSYAHNKVMVASHVGSTEAKLFAKFLYECAFHDSFQQAYYPIVGVGKNAATLHYNKNNAPLKNANDLVLVDAGCEVDCYASDITRCFPVGGKFSPEARTIYTIVLDMQKACLDACKAGVPWETIHNIAADVATDGLLACGILVGDKKDIQANYVTAAFFPHGIGHMLGLDVHDQGGYPEGTERIDAPGIRNLRMRRNLEAGFVVTVEPGVYFCDFLIDPVMNDPVTGKFINKEALDKYKSVGGVRIEDNILITEDGHINLTTAPKEIAEVEAMCASEF</sequence>
<dbReference type="Proteomes" id="UP000603453">
    <property type="component" value="Unassembled WGS sequence"/>
</dbReference>
<dbReference type="Gene3D" id="3.40.350.10">
    <property type="entry name" value="Creatinase/prolidase N-terminal domain"/>
    <property type="match status" value="1"/>
</dbReference>
<dbReference type="GO" id="GO:0030145">
    <property type="term" value="F:manganese ion binding"/>
    <property type="evidence" value="ECO:0007669"/>
    <property type="project" value="InterPro"/>
</dbReference>
<evidence type="ECO:0000256" key="5">
    <source>
        <dbReference type="ARBA" id="ARBA00023211"/>
    </source>
</evidence>
<dbReference type="InterPro" id="IPR001131">
    <property type="entry name" value="Peptidase_M24B_aminopep-P_CS"/>
</dbReference>
<dbReference type="Pfam" id="PF00557">
    <property type="entry name" value="Peptidase_M24"/>
    <property type="match status" value="1"/>
</dbReference>
<evidence type="ECO:0000256" key="4">
    <source>
        <dbReference type="ARBA" id="ARBA00022801"/>
    </source>
</evidence>
<dbReference type="SUPFAM" id="SSF55920">
    <property type="entry name" value="Creatinase/aminopeptidase"/>
    <property type="match status" value="1"/>
</dbReference>
<name>A0A8H7QZ10_9FUNG</name>
<dbReference type="PANTHER" id="PTHR43226">
    <property type="entry name" value="XAA-PRO AMINOPEPTIDASE 3"/>
    <property type="match status" value="1"/>
</dbReference>
<dbReference type="OrthoDB" id="10261878at2759"/>
<proteinExistence type="inferred from homology"/>
<evidence type="ECO:0000256" key="2">
    <source>
        <dbReference type="ARBA" id="ARBA00008766"/>
    </source>
</evidence>
<evidence type="ECO:0000256" key="3">
    <source>
        <dbReference type="ARBA" id="ARBA00022723"/>
    </source>
</evidence>
<dbReference type="PROSITE" id="PS00491">
    <property type="entry name" value="PROLINE_PEPTIDASE"/>
    <property type="match status" value="1"/>
</dbReference>
<dbReference type="InterPro" id="IPR000994">
    <property type="entry name" value="Pept_M24"/>
</dbReference>
<keyword evidence="4" id="KW-0378">Hydrolase</keyword>
<evidence type="ECO:0000313" key="8">
    <source>
        <dbReference type="EMBL" id="KAG2200161.1"/>
    </source>
</evidence>
<dbReference type="Pfam" id="PF05195">
    <property type="entry name" value="AMP_N"/>
    <property type="match status" value="1"/>
</dbReference>
<dbReference type="Gene3D" id="3.90.230.10">
    <property type="entry name" value="Creatinase/methionine aminopeptidase superfamily"/>
    <property type="match status" value="1"/>
</dbReference>
<dbReference type="SUPFAM" id="SSF53092">
    <property type="entry name" value="Creatinase/prolidase N-terminal domain"/>
    <property type="match status" value="1"/>
</dbReference>
<protein>
    <recommendedName>
        <fullName evidence="7">Aminopeptidase P N-terminal domain-containing protein</fullName>
    </recommendedName>
</protein>
<accession>A0A8H7QZ10</accession>
<comment type="cofactor">
    <cofactor evidence="1">
        <name>Mn(2+)</name>
        <dbReference type="ChEBI" id="CHEBI:29035"/>
    </cofactor>
</comment>
<dbReference type="GO" id="GO:0006508">
    <property type="term" value="P:proteolysis"/>
    <property type="evidence" value="ECO:0007669"/>
    <property type="project" value="TreeGrafter"/>
</dbReference>
<dbReference type="EMBL" id="JAEPRD010000087">
    <property type="protein sequence ID" value="KAG2200161.1"/>
    <property type="molecule type" value="Genomic_DNA"/>
</dbReference>
<dbReference type="InterPro" id="IPR007865">
    <property type="entry name" value="Aminopep_P_N"/>
</dbReference>